<proteinExistence type="predicted"/>
<reference evidence="1" key="1">
    <citation type="submission" date="2014-09" db="EMBL/GenBank/DDBJ databases">
        <authorList>
            <person name="Magalhaes I.L.F."/>
            <person name="Oliveira U."/>
            <person name="Santos F.R."/>
            <person name="Vidigal T.H.D.A."/>
            <person name="Brescovit A.D."/>
            <person name="Santos A.J."/>
        </authorList>
    </citation>
    <scope>NUCLEOTIDE SEQUENCE</scope>
    <source>
        <tissue evidence="1">Shoot tissue taken approximately 20 cm above the soil surface</tissue>
    </source>
</reference>
<evidence type="ECO:0000313" key="1">
    <source>
        <dbReference type="EMBL" id="JAD95875.1"/>
    </source>
</evidence>
<name>A0A0A9EDB9_ARUDO</name>
<dbReference type="EMBL" id="GBRH01202020">
    <property type="protein sequence ID" value="JAD95875.1"/>
    <property type="molecule type" value="Transcribed_RNA"/>
</dbReference>
<sequence length="94" mass="11310">MPAKHSCHETCFPFVDMVKVPSTLHIQGDHTASRENMMVVIMPWHRLSFKIMKWDHNFLLRPWKKRCFLLLECFRYTLDMMCGEKQTLELLRTP</sequence>
<dbReference type="AlphaFoldDB" id="A0A0A9EDB9"/>
<protein>
    <submittedName>
        <fullName evidence="1">Uncharacterized protein</fullName>
    </submittedName>
</protein>
<reference evidence="1" key="2">
    <citation type="journal article" date="2015" name="Data Brief">
        <title>Shoot transcriptome of the giant reed, Arundo donax.</title>
        <authorList>
            <person name="Barrero R.A."/>
            <person name="Guerrero F.D."/>
            <person name="Moolhuijzen P."/>
            <person name="Goolsby J.A."/>
            <person name="Tidwell J."/>
            <person name="Bellgard S.E."/>
            <person name="Bellgard M.I."/>
        </authorList>
    </citation>
    <scope>NUCLEOTIDE SEQUENCE</scope>
    <source>
        <tissue evidence="1">Shoot tissue taken approximately 20 cm above the soil surface</tissue>
    </source>
</reference>
<organism evidence="1">
    <name type="scientific">Arundo donax</name>
    <name type="common">Giant reed</name>
    <name type="synonym">Donax arundinaceus</name>
    <dbReference type="NCBI Taxonomy" id="35708"/>
    <lineage>
        <taxon>Eukaryota</taxon>
        <taxon>Viridiplantae</taxon>
        <taxon>Streptophyta</taxon>
        <taxon>Embryophyta</taxon>
        <taxon>Tracheophyta</taxon>
        <taxon>Spermatophyta</taxon>
        <taxon>Magnoliopsida</taxon>
        <taxon>Liliopsida</taxon>
        <taxon>Poales</taxon>
        <taxon>Poaceae</taxon>
        <taxon>PACMAD clade</taxon>
        <taxon>Arundinoideae</taxon>
        <taxon>Arundineae</taxon>
        <taxon>Arundo</taxon>
    </lineage>
</organism>
<accession>A0A0A9EDB9</accession>